<keyword evidence="5" id="KW-0472">Membrane</keyword>
<gene>
    <name evidence="8" type="primary">IL18RAP</name>
    <name evidence="8" type="ORF">N1851_030408</name>
</gene>
<feature type="region of interest" description="Disordered" evidence="4">
    <location>
        <begin position="215"/>
        <end position="242"/>
    </location>
</feature>
<dbReference type="SUPFAM" id="SSF52200">
    <property type="entry name" value="Toll/Interleukin receptor TIR domain"/>
    <property type="match status" value="1"/>
</dbReference>
<evidence type="ECO:0000259" key="7">
    <source>
        <dbReference type="PROSITE" id="PS50104"/>
    </source>
</evidence>
<keyword evidence="2" id="KW-0325">Glycoprotein</keyword>
<dbReference type="Proteomes" id="UP001174136">
    <property type="component" value="Unassembled WGS sequence"/>
</dbReference>
<dbReference type="PROSITE" id="PS50104">
    <property type="entry name" value="TIR"/>
    <property type="match status" value="1"/>
</dbReference>
<accession>A0AA47NQ39</accession>
<dbReference type="SMART" id="SM00255">
    <property type="entry name" value="TIR"/>
    <property type="match status" value="1"/>
</dbReference>
<dbReference type="GO" id="GO:0042008">
    <property type="term" value="F:interleukin-18 receptor activity"/>
    <property type="evidence" value="ECO:0007669"/>
    <property type="project" value="TreeGrafter"/>
</dbReference>
<feature type="compositionally biased region" description="Polar residues" evidence="4">
    <location>
        <begin position="223"/>
        <end position="242"/>
    </location>
</feature>
<evidence type="ECO:0000256" key="1">
    <source>
        <dbReference type="ARBA" id="ARBA00023157"/>
    </source>
</evidence>
<feature type="signal peptide" evidence="6">
    <location>
        <begin position="1"/>
        <end position="21"/>
    </location>
</feature>
<evidence type="ECO:0000313" key="9">
    <source>
        <dbReference type="Proteomes" id="UP001174136"/>
    </source>
</evidence>
<dbReference type="Pfam" id="PF01582">
    <property type="entry name" value="TIR"/>
    <property type="match status" value="1"/>
</dbReference>
<keyword evidence="6" id="KW-0732">Signal</keyword>
<feature type="chain" id="PRO_5041339205" evidence="6">
    <location>
        <begin position="22"/>
        <end position="423"/>
    </location>
</feature>
<dbReference type="AlphaFoldDB" id="A0AA47NQ39"/>
<comment type="caution">
    <text evidence="8">The sequence shown here is derived from an EMBL/GenBank/DDBJ whole genome shotgun (WGS) entry which is preliminary data.</text>
</comment>
<keyword evidence="9" id="KW-1185">Reference proteome</keyword>
<dbReference type="InterPro" id="IPR000157">
    <property type="entry name" value="TIR_dom"/>
</dbReference>
<dbReference type="PANTHER" id="PTHR11890:SF23">
    <property type="entry name" value="INTERLEUKIN-18 RECEPTOR ACCESSORY PROTEIN"/>
    <property type="match status" value="1"/>
</dbReference>
<keyword evidence="5" id="KW-1133">Transmembrane helix</keyword>
<dbReference type="EMBL" id="JAOPHQ010005753">
    <property type="protein sequence ID" value="KAK0134031.1"/>
    <property type="molecule type" value="Genomic_DNA"/>
</dbReference>
<evidence type="ECO:0000256" key="3">
    <source>
        <dbReference type="ARBA" id="ARBA00023319"/>
    </source>
</evidence>
<keyword evidence="8" id="KW-0675">Receptor</keyword>
<dbReference type="InterPro" id="IPR015621">
    <property type="entry name" value="IL-1_rcpt_fam"/>
</dbReference>
<dbReference type="Gene3D" id="3.40.50.10140">
    <property type="entry name" value="Toll/interleukin-1 receptor homology (TIR) domain"/>
    <property type="match status" value="1"/>
</dbReference>
<keyword evidence="1" id="KW-1015">Disulfide bond</keyword>
<feature type="transmembrane region" description="Helical" evidence="5">
    <location>
        <begin position="155"/>
        <end position="179"/>
    </location>
</feature>
<organism evidence="8 9">
    <name type="scientific">Merluccius polli</name>
    <name type="common">Benguela hake</name>
    <name type="synonym">Merluccius cadenati</name>
    <dbReference type="NCBI Taxonomy" id="89951"/>
    <lineage>
        <taxon>Eukaryota</taxon>
        <taxon>Metazoa</taxon>
        <taxon>Chordata</taxon>
        <taxon>Craniata</taxon>
        <taxon>Vertebrata</taxon>
        <taxon>Euteleostomi</taxon>
        <taxon>Actinopterygii</taxon>
        <taxon>Neopterygii</taxon>
        <taxon>Teleostei</taxon>
        <taxon>Neoteleostei</taxon>
        <taxon>Acanthomorphata</taxon>
        <taxon>Zeiogadaria</taxon>
        <taxon>Gadariae</taxon>
        <taxon>Gadiformes</taxon>
        <taxon>Gadoidei</taxon>
        <taxon>Merlucciidae</taxon>
        <taxon>Merluccius</taxon>
    </lineage>
</organism>
<dbReference type="InterPro" id="IPR035897">
    <property type="entry name" value="Toll_tir_struct_dom_sf"/>
</dbReference>
<keyword evidence="3" id="KW-0393">Immunoglobulin domain</keyword>
<keyword evidence="5" id="KW-0812">Transmembrane</keyword>
<sequence length="423" mass="46470">MGWVGLTHLLVLAVAPALSEGCCQERQRQRSSGEPHTRLCTVRFGFQRTFSLTVQWYSSGDGDPGQMVLIGQQEEQKCVQRKMKSLKLNGNECLISCNTRLRERLNPHETQVTQGAYLPAAAELHLHHIVTCLAANAVGTTSANITLQRQDAGRWLAAAAVCPVVCVVLLTGLVVTVRVHTLELTLIYRSYWQSTNYGGEDRKDIDVFLSHACSHPSEDGTGRDTSLLSFQSGEHGSQPSSEAHTPLEVLLRLCLEGSGYQLFLLERDLLPGGVYTEDVVGILQRSRCLVYLLSSDFISNSSAVFVLEAGVQALLRDPHLRVLVIWTEPRPASMAQLDQPLPRLVHRALRVLPGLDWLPGLPPDSSRSFWKSLWKAMPKPRGVPLTQSSLVPADCNQTVCSLKALLKLSVLQNPTAVSSGLND</sequence>
<dbReference type="PANTHER" id="PTHR11890">
    <property type="entry name" value="INTERLEUKIN-1 RECEPTOR FAMILY MEMBER"/>
    <property type="match status" value="1"/>
</dbReference>
<proteinExistence type="predicted"/>
<feature type="domain" description="TIR" evidence="7">
    <location>
        <begin position="203"/>
        <end position="377"/>
    </location>
</feature>
<evidence type="ECO:0000313" key="8">
    <source>
        <dbReference type="EMBL" id="KAK0134031.1"/>
    </source>
</evidence>
<evidence type="ECO:0000256" key="6">
    <source>
        <dbReference type="SAM" id="SignalP"/>
    </source>
</evidence>
<evidence type="ECO:0000256" key="4">
    <source>
        <dbReference type="SAM" id="MobiDB-lite"/>
    </source>
</evidence>
<protein>
    <submittedName>
        <fullName evidence="8">Interleukin-18 receptor accessory protein</fullName>
    </submittedName>
</protein>
<evidence type="ECO:0000256" key="5">
    <source>
        <dbReference type="SAM" id="Phobius"/>
    </source>
</evidence>
<name>A0AA47NQ39_MERPO</name>
<reference evidence="8" key="1">
    <citation type="journal article" date="2023" name="Front. Mar. Sci.">
        <title>A new Merluccius polli reference genome to investigate the effects of global change in West African waters.</title>
        <authorList>
            <person name="Mateo J.L."/>
            <person name="Blanco-Fernandez C."/>
            <person name="Garcia-Vazquez E."/>
            <person name="Machado-Schiaffino G."/>
        </authorList>
    </citation>
    <scope>NUCLEOTIDE SEQUENCE</scope>
    <source>
        <strain evidence="8">C29</strain>
        <tissue evidence="8">Fin</tissue>
    </source>
</reference>
<evidence type="ECO:0000256" key="2">
    <source>
        <dbReference type="ARBA" id="ARBA00023180"/>
    </source>
</evidence>